<evidence type="ECO:0000313" key="3">
    <source>
        <dbReference type="Proteomes" id="UP000018320"/>
    </source>
</evidence>
<keyword evidence="1" id="KW-0812">Transmembrane</keyword>
<dbReference type="Proteomes" id="UP000018320">
    <property type="component" value="Unassembled WGS sequence"/>
</dbReference>
<reference evidence="3" key="1">
    <citation type="submission" date="2012-02" db="EMBL/GenBank/DDBJ databases">
        <title>Genome sequencing of Giardia lamblia Genotypes A2 and B isolates (DH and GS) and comparative analysis with the genomes of Genotypes A1 and E (WB and Pig).</title>
        <authorList>
            <person name="Adam R."/>
            <person name="Dahlstrom E."/>
            <person name="Martens C."/>
            <person name="Bruno D."/>
            <person name="Barbian K."/>
            <person name="Porcella S.F."/>
            <person name="Nash T."/>
        </authorList>
    </citation>
    <scope>NUCLEOTIDE SEQUENCE</scope>
    <source>
        <strain evidence="3">DH</strain>
    </source>
</reference>
<keyword evidence="1" id="KW-1133">Transmembrane helix</keyword>
<feature type="transmembrane region" description="Helical" evidence="1">
    <location>
        <begin position="446"/>
        <end position="465"/>
    </location>
</feature>
<sequence length="483" mass="54753">VQYRPESKPVVIFPGKKLLSKMGRASESPRTMDILSVAEIQQIYGFCFDATNATGNVPSLLLEALGELFTRLGIEPHMTGSPPSRRVQRILRWYHIVRVFFLIIISTSLFLLQLKVTTASKSIESYDVSKQSLGSSAVLRIIYWILAPIYFMVDRLGCLAHTQLLSAQAGKAVSDPKFATTSPVLLIYWQLVGDTLLSAVQIFVSVTPAILYQFQFGVSFFFLFLTGITTMMYTITALRESTPLQPAFSFWIRSIILQRMLTILLCLVHRLNRIIIVQLFIPKTFLFVILAIAIYLLPSAAVCLARQIIVERTNLRSHRADLTWTESLTVLKQCTLSRQEFRQILHRFINGTYSTTIAMLSIAVPLYLVIYRGNEATRGVQNPAQLIVLGTYLYGLIICSLQFRALLCFLRGSLEWDKRIEPYLIFYPLGMPLLYRTHIAKPHGCYFGLIVLLASVHCSLVRALYKELRRLFKSGLRSLCSSL</sequence>
<feature type="transmembrane region" description="Helical" evidence="1">
    <location>
        <begin position="284"/>
        <end position="309"/>
    </location>
</feature>
<dbReference type="VEuPathDB" id="GiardiaDB:GL50581_3126"/>
<comment type="caution">
    <text evidence="2">The sequence shown here is derived from an EMBL/GenBank/DDBJ whole genome shotgun (WGS) entry which is preliminary data.</text>
</comment>
<feature type="transmembrane region" description="Helical" evidence="1">
    <location>
        <begin position="348"/>
        <end position="371"/>
    </location>
</feature>
<keyword evidence="1" id="KW-0472">Membrane</keyword>
<dbReference type="VEuPathDB" id="GiardiaDB:QR46_1615"/>
<feature type="transmembrane region" description="Helical" evidence="1">
    <location>
        <begin position="216"/>
        <end position="238"/>
    </location>
</feature>
<feature type="transmembrane region" description="Helical" evidence="1">
    <location>
        <begin position="93"/>
        <end position="112"/>
    </location>
</feature>
<evidence type="ECO:0000256" key="1">
    <source>
        <dbReference type="SAM" id="Phobius"/>
    </source>
</evidence>
<dbReference type="VEuPathDB" id="GiardiaDB:DHA2_154648"/>
<feature type="transmembrane region" description="Helical" evidence="1">
    <location>
        <begin position="391"/>
        <end position="410"/>
    </location>
</feature>
<feature type="transmembrane region" description="Helical" evidence="1">
    <location>
        <begin position="132"/>
        <end position="153"/>
    </location>
</feature>
<feature type="transmembrane region" description="Helical" evidence="1">
    <location>
        <begin position="422"/>
        <end position="440"/>
    </location>
</feature>
<dbReference type="EMBL" id="AHGT01000067">
    <property type="protein sequence ID" value="ESU35821.1"/>
    <property type="molecule type" value="Genomic_DNA"/>
</dbReference>
<gene>
    <name evidence="2" type="ORF">DHA2_154648</name>
</gene>
<evidence type="ECO:0000313" key="2">
    <source>
        <dbReference type="EMBL" id="ESU35821.1"/>
    </source>
</evidence>
<organism evidence="2 3">
    <name type="scientific">Giardia intestinalis</name>
    <name type="common">Giardia lamblia</name>
    <dbReference type="NCBI Taxonomy" id="5741"/>
    <lineage>
        <taxon>Eukaryota</taxon>
        <taxon>Metamonada</taxon>
        <taxon>Diplomonadida</taxon>
        <taxon>Hexamitidae</taxon>
        <taxon>Giardiinae</taxon>
        <taxon>Giardia</taxon>
    </lineage>
</organism>
<proteinExistence type="predicted"/>
<protein>
    <submittedName>
        <fullName evidence="2">Uncharacterized protein</fullName>
    </submittedName>
</protein>
<name>V6TAB9_GIAIN</name>
<dbReference type="VEuPathDB" id="GiardiaDB:GL50803_0033863"/>
<dbReference type="AlphaFoldDB" id="V6TAB9"/>
<reference evidence="2 3" key="2">
    <citation type="journal article" date="2013" name="Genome Biol. Evol.">
        <title>Genome sequencing of Giardia lamblia genotypes A2 and B isolates (DH and GS) and comparative analysis with the genomes of genotypes A1 and E (WB and Pig).</title>
        <authorList>
            <person name="Adam R.D."/>
            <person name="Dahlstrom E.W."/>
            <person name="Martens C.A."/>
            <person name="Bruno D.P."/>
            <person name="Barbian K.D."/>
            <person name="Ricklefs S.M."/>
            <person name="Hernandez M.M."/>
            <person name="Narla N.P."/>
            <person name="Patel R.B."/>
            <person name="Porcella S.F."/>
            <person name="Nash T.E."/>
        </authorList>
    </citation>
    <scope>NUCLEOTIDE SEQUENCE [LARGE SCALE GENOMIC DNA]</scope>
    <source>
        <strain evidence="2 3">DH</strain>
    </source>
</reference>
<feature type="non-terminal residue" evidence="2">
    <location>
        <position position="1"/>
    </location>
</feature>
<accession>V6TAB9</accession>